<evidence type="ECO:0008006" key="4">
    <source>
        <dbReference type="Google" id="ProtNLM"/>
    </source>
</evidence>
<feature type="region of interest" description="Disordered" evidence="1">
    <location>
        <begin position="287"/>
        <end position="345"/>
    </location>
</feature>
<proteinExistence type="predicted"/>
<reference evidence="3" key="1">
    <citation type="submission" date="2014-11" db="EMBL/GenBank/DDBJ databases">
        <authorList>
            <person name="Otto D Thomas"/>
            <person name="Naeem Raeece"/>
        </authorList>
    </citation>
    <scope>NUCLEOTIDE SEQUENCE</scope>
</reference>
<evidence type="ECO:0000256" key="1">
    <source>
        <dbReference type="SAM" id="MobiDB-lite"/>
    </source>
</evidence>
<dbReference type="AlphaFoldDB" id="A0A0G4F3K1"/>
<protein>
    <recommendedName>
        <fullName evidence="4">Phage tail collar domain-containing protein</fullName>
    </recommendedName>
</protein>
<evidence type="ECO:0000313" key="3">
    <source>
        <dbReference type="EMBL" id="CEM06632.1"/>
    </source>
</evidence>
<dbReference type="VEuPathDB" id="CryptoDB:Cvel_14998"/>
<feature type="chain" id="PRO_5005188041" description="Phage tail collar domain-containing protein" evidence="2">
    <location>
        <begin position="19"/>
        <end position="535"/>
    </location>
</feature>
<evidence type="ECO:0000256" key="2">
    <source>
        <dbReference type="SAM" id="SignalP"/>
    </source>
</evidence>
<name>A0A0G4F3K1_9ALVE</name>
<keyword evidence="2" id="KW-0732">Signal</keyword>
<gene>
    <name evidence="3" type="ORF">Cvel_14998</name>
</gene>
<feature type="signal peptide" evidence="2">
    <location>
        <begin position="1"/>
        <end position="18"/>
    </location>
</feature>
<sequence length="535" mass="59196">MRLLSLFVPIATVLIGSCASVQEAALVVETPNCFFLDFSCISGKIAEKGEQLIDHAKEAFLQAMDEIFDKQIKPLVYDLKAAIDRAEDKLDEIVQKAIASFAEKVTHIIDVAADRAEHLVDHTIEEIKSEILTYTFDRLEELEDKTMHGIMGLLDEVARILQKASCYEQAIIERIEQDLKKNLSPWPVPWDHCRIQISKMFPGHDLQWKPLSAYGNDELYELRKCKVMQHMQETTPVRSVALALREWEELACNMRCLCASIGAVTSEKHYIKEMGHVQQLLEALPPVLDSEASPPSPSPEAEEQTDHDTQTAPLSSMEGHLRKALPPPRHDDRAPPSPDEDCGTPVECYLQAKHMADDARRLYMDAVAQFADKNATTQEIADLKKAQSDLAQETKNKTAEALAKVETAAPGGSISVSPFFAKKCPPGWLPADGTEGRPDLRGVFIRGLMDFGTGVRGDQLGDPDIFRALGSHQIDGLAAHTHTYEVGNAVQGHSAKTVGGEFWSPYGAFPTRSTSSVGIEETRPRNVAMIFCVRA</sequence>
<accession>A0A0G4F3K1</accession>
<organism evidence="3">
    <name type="scientific">Chromera velia CCMP2878</name>
    <dbReference type="NCBI Taxonomy" id="1169474"/>
    <lineage>
        <taxon>Eukaryota</taxon>
        <taxon>Sar</taxon>
        <taxon>Alveolata</taxon>
        <taxon>Colpodellida</taxon>
        <taxon>Chromeraceae</taxon>
        <taxon>Chromera</taxon>
    </lineage>
</organism>
<dbReference type="EMBL" id="CDMZ01000101">
    <property type="protein sequence ID" value="CEM06632.1"/>
    <property type="molecule type" value="Genomic_DNA"/>
</dbReference>
<dbReference type="PROSITE" id="PS51257">
    <property type="entry name" value="PROKAR_LIPOPROTEIN"/>
    <property type="match status" value="1"/>
</dbReference>
<dbReference type="SUPFAM" id="SSF88874">
    <property type="entry name" value="Receptor-binding domain of short tail fibre protein gp12"/>
    <property type="match status" value="1"/>
</dbReference>